<dbReference type="AlphaFoldDB" id="A0A6A6GW40"/>
<dbReference type="PANTHER" id="PTHR33365:SF7">
    <property type="entry name" value="TAT PATHWAY SIGNAL SEQUENCE"/>
    <property type="match status" value="1"/>
</dbReference>
<dbReference type="Proteomes" id="UP000800092">
    <property type="component" value="Unassembled WGS sequence"/>
</dbReference>
<dbReference type="PANTHER" id="PTHR33365">
    <property type="entry name" value="YALI0B05434P"/>
    <property type="match status" value="1"/>
</dbReference>
<gene>
    <name evidence="2" type="ORF">EV356DRAFT_510022</name>
</gene>
<evidence type="ECO:0000313" key="2">
    <source>
        <dbReference type="EMBL" id="KAF2229935.1"/>
    </source>
</evidence>
<proteinExistence type="inferred from homology"/>
<sequence length="140" mass="16264">MHELMEGTLIRISEDDLKLYGSDSIPLKDGGYAAGLGIGHNLHCVKWIKKFLYCEHFFPDLDPSSGDFNYLQEHSDHCLDFLRQSSMCHLDYSMYTVYWGERRQDIPTHNLPGLQKCVNWDKLHKWMLDRSANTDMLVGP</sequence>
<name>A0A6A6GW40_VIRVR</name>
<evidence type="ECO:0000256" key="1">
    <source>
        <dbReference type="ARBA" id="ARBA00035112"/>
    </source>
</evidence>
<keyword evidence="3" id="KW-1185">Reference proteome</keyword>
<comment type="similarity">
    <text evidence="1">Belongs to the ustYa family.</text>
</comment>
<evidence type="ECO:0000313" key="3">
    <source>
        <dbReference type="Proteomes" id="UP000800092"/>
    </source>
</evidence>
<protein>
    <submittedName>
        <fullName evidence="2">Uncharacterized protein</fullName>
    </submittedName>
</protein>
<dbReference type="GO" id="GO:0043386">
    <property type="term" value="P:mycotoxin biosynthetic process"/>
    <property type="evidence" value="ECO:0007669"/>
    <property type="project" value="InterPro"/>
</dbReference>
<organism evidence="2 3">
    <name type="scientific">Viridothelium virens</name>
    <name type="common">Speckled blister lichen</name>
    <name type="synonym">Trypethelium virens</name>
    <dbReference type="NCBI Taxonomy" id="1048519"/>
    <lineage>
        <taxon>Eukaryota</taxon>
        <taxon>Fungi</taxon>
        <taxon>Dikarya</taxon>
        <taxon>Ascomycota</taxon>
        <taxon>Pezizomycotina</taxon>
        <taxon>Dothideomycetes</taxon>
        <taxon>Dothideomycetes incertae sedis</taxon>
        <taxon>Trypetheliales</taxon>
        <taxon>Trypetheliaceae</taxon>
        <taxon>Viridothelium</taxon>
    </lineage>
</organism>
<accession>A0A6A6GW40</accession>
<dbReference type="Pfam" id="PF11807">
    <property type="entry name" value="UstYa"/>
    <property type="match status" value="1"/>
</dbReference>
<reference evidence="2" key="1">
    <citation type="journal article" date="2020" name="Stud. Mycol.">
        <title>101 Dothideomycetes genomes: a test case for predicting lifestyles and emergence of pathogens.</title>
        <authorList>
            <person name="Haridas S."/>
            <person name="Albert R."/>
            <person name="Binder M."/>
            <person name="Bloem J."/>
            <person name="Labutti K."/>
            <person name="Salamov A."/>
            <person name="Andreopoulos B."/>
            <person name="Baker S."/>
            <person name="Barry K."/>
            <person name="Bills G."/>
            <person name="Bluhm B."/>
            <person name="Cannon C."/>
            <person name="Castanera R."/>
            <person name="Culley D."/>
            <person name="Daum C."/>
            <person name="Ezra D."/>
            <person name="Gonzalez J."/>
            <person name="Henrissat B."/>
            <person name="Kuo A."/>
            <person name="Liang C."/>
            <person name="Lipzen A."/>
            <person name="Lutzoni F."/>
            <person name="Magnuson J."/>
            <person name="Mondo S."/>
            <person name="Nolan M."/>
            <person name="Ohm R."/>
            <person name="Pangilinan J."/>
            <person name="Park H.-J."/>
            <person name="Ramirez L."/>
            <person name="Alfaro M."/>
            <person name="Sun H."/>
            <person name="Tritt A."/>
            <person name="Yoshinaga Y."/>
            <person name="Zwiers L.-H."/>
            <person name="Turgeon B."/>
            <person name="Goodwin S."/>
            <person name="Spatafora J."/>
            <person name="Crous P."/>
            <person name="Grigoriev I."/>
        </authorList>
    </citation>
    <scope>NUCLEOTIDE SEQUENCE</scope>
    <source>
        <strain evidence="2">Tuck. ex Michener</strain>
    </source>
</reference>
<dbReference type="InterPro" id="IPR021765">
    <property type="entry name" value="UstYa-like"/>
</dbReference>
<dbReference type="OrthoDB" id="3687641at2759"/>
<dbReference type="EMBL" id="ML991851">
    <property type="protein sequence ID" value="KAF2229935.1"/>
    <property type="molecule type" value="Genomic_DNA"/>
</dbReference>